<protein>
    <submittedName>
        <fullName evidence="1">Uncharacterized protein</fullName>
    </submittedName>
</protein>
<dbReference type="AlphaFoldDB" id="A0A1G1TJ33"/>
<name>A0A1G1TJ33_9BACT</name>
<evidence type="ECO:0000313" key="2">
    <source>
        <dbReference type="Proteomes" id="UP000177506"/>
    </source>
</evidence>
<proteinExistence type="predicted"/>
<dbReference type="EMBL" id="MDZA01000110">
    <property type="protein sequence ID" value="OGX90876.1"/>
    <property type="molecule type" value="Genomic_DNA"/>
</dbReference>
<accession>A0A1G1TJ33</accession>
<evidence type="ECO:0000313" key="1">
    <source>
        <dbReference type="EMBL" id="OGX90876.1"/>
    </source>
</evidence>
<gene>
    <name evidence="1" type="ORF">BEN49_06005</name>
</gene>
<organism evidence="1 2">
    <name type="scientific">Hymenobacter coccineus</name>
    <dbReference type="NCBI Taxonomy" id="1908235"/>
    <lineage>
        <taxon>Bacteria</taxon>
        <taxon>Pseudomonadati</taxon>
        <taxon>Bacteroidota</taxon>
        <taxon>Cytophagia</taxon>
        <taxon>Cytophagales</taxon>
        <taxon>Hymenobacteraceae</taxon>
        <taxon>Hymenobacter</taxon>
    </lineage>
</organism>
<sequence>MSLLTATPADLPHLVRAHAKVLATVAHAESAASARLRPVFELFATNRAYAGIAFAWLPDISAAPAGLLLTAPFFCAFAQERLVYGDSLSSEQQVRGVLQALHAHAWAPSRGRHQQLPAIGGDS</sequence>
<keyword evidence="2" id="KW-1185">Reference proteome</keyword>
<dbReference type="RefSeq" id="WP_070742509.1">
    <property type="nucleotide sequence ID" value="NZ_MDZA01000110.1"/>
</dbReference>
<dbReference type="Proteomes" id="UP000177506">
    <property type="component" value="Unassembled WGS sequence"/>
</dbReference>
<reference evidence="1 2" key="1">
    <citation type="submission" date="2016-08" db="EMBL/GenBank/DDBJ databases">
        <title>Hymenobacter coccineus sp. nov., Hymenobacter lapidarius sp. nov. and Hymenobacter glacialis sp. nov., isolated from Antarctic soil.</title>
        <authorList>
            <person name="Sedlacek I."/>
            <person name="Kralova S."/>
            <person name="Kyrova K."/>
            <person name="Maslanova I."/>
            <person name="Stankova E."/>
            <person name="Vrbovska V."/>
            <person name="Nemec M."/>
            <person name="Bartak M."/>
            <person name="Svec P."/>
            <person name="Busse H.-J."/>
            <person name="Pantucek R."/>
        </authorList>
    </citation>
    <scope>NUCLEOTIDE SEQUENCE [LARGE SCALE GENOMIC DNA]</scope>
    <source>
        <strain evidence="1 2">CCM 8649</strain>
    </source>
</reference>
<comment type="caution">
    <text evidence="1">The sequence shown here is derived from an EMBL/GenBank/DDBJ whole genome shotgun (WGS) entry which is preliminary data.</text>
</comment>